<evidence type="ECO:0000256" key="1">
    <source>
        <dbReference type="SAM" id="SignalP"/>
    </source>
</evidence>
<dbReference type="GeneID" id="38133889"/>
<dbReference type="EMBL" id="KZ852040">
    <property type="protein sequence ID" value="RDH35640.1"/>
    <property type="molecule type" value="Genomic_DNA"/>
</dbReference>
<dbReference type="RefSeq" id="XP_026628662.1">
    <property type="nucleotide sequence ID" value="XM_026765533.1"/>
</dbReference>
<evidence type="ECO:0008006" key="4">
    <source>
        <dbReference type="Google" id="ProtNLM"/>
    </source>
</evidence>
<name>A0A3F3Q8W0_9EURO</name>
<feature type="chain" id="PRO_5017811603" description="Secreted protein" evidence="1">
    <location>
        <begin position="16"/>
        <end position="74"/>
    </location>
</feature>
<feature type="signal peptide" evidence="1">
    <location>
        <begin position="1"/>
        <end position="15"/>
    </location>
</feature>
<gene>
    <name evidence="2" type="ORF">BDQ94DRAFT_139991</name>
</gene>
<keyword evidence="1" id="KW-0732">Signal</keyword>
<reference evidence="2 3" key="1">
    <citation type="submission" date="2018-07" db="EMBL/GenBank/DDBJ databases">
        <title>The genomes of Aspergillus section Nigri reveals drivers in fungal speciation.</title>
        <authorList>
            <consortium name="DOE Joint Genome Institute"/>
            <person name="Vesth T.C."/>
            <person name="Nybo J."/>
            <person name="Theobald S."/>
            <person name="Brandl J."/>
            <person name="Frisvad J.C."/>
            <person name="Nielsen K.F."/>
            <person name="Lyhne E.K."/>
            <person name="Kogle M.E."/>
            <person name="Kuo A."/>
            <person name="Riley R."/>
            <person name="Clum A."/>
            <person name="Nolan M."/>
            <person name="Lipzen A."/>
            <person name="Salamov A."/>
            <person name="Henrissat B."/>
            <person name="Wiebenga A."/>
            <person name="De vries R.P."/>
            <person name="Grigoriev I.V."/>
            <person name="Mortensen U.H."/>
            <person name="Andersen M.R."/>
            <person name="Baker S.E."/>
        </authorList>
    </citation>
    <scope>NUCLEOTIDE SEQUENCE [LARGE SCALE GENOMIC DNA]</scope>
    <source>
        <strain evidence="2 3">CBS 139.54b</strain>
    </source>
</reference>
<dbReference type="Proteomes" id="UP000253729">
    <property type="component" value="Unassembled WGS sequence"/>
</dbReference>
<sequence length="74" mass="8416">MGFLSLFCLISLLSSLFPHLQVPRALVLWERRRGKSGAAQNYQSLIRLLPDRSKMSGNLSLDVFRRGPFLMLPV</sequence>
<keyword evidence="3" id="KW-1185">Reference proteome</keyword>
<protein>
    <recommendedName>
        <fullName evidence="4">Secreted protein</fullName>
    </recommendedName>
</protein>
<organism evidence="2 3">
    <name type="scientific">Aspergillus welwitschiae</name>
    <dbReference type="NCBI Taxonomy" id="1341132"/>
    <lineage>
        <taxon>Eukaryota</taxon>
        <taxon>Fungi</taxon>
        <taxon>Dikarya</taxon>
        <taxon>Ascomycota</taxon>
        <taxon>Pezizomycotina</taxon>
        <taxon>Eurotiomycetes</taxon>
        <taxon>Eurotiomycetidae</taxon>
        <taxon>Eurotiales</taxon>
        <taxon>Aspergillaceae</taxon>
        <taxon>Aspergillus</taxon>
        <taxon>Aspergillus subgen. Circumdati</taxon>
    </lineage>
</organism>
<proteinExistence type="predicted"/>
<accession>A0A3F3Q8W0</accession>
<evidence type="ECO:0000313" key="2">
    <source>
        <dbReference type="EMBL" id="RDH35640.1"/>
    </source>
</evidence>
<evidence type="ECO:0000313" key="3">
    <source>
        <dbReference type="Proteomes" id="UP000253729"/>
    </source>
</evidence>
<dbReference type="AlphaFoldDB" id="A0A3F3Q8W0"/>